<proteinExistence type="predicted"/>
<accession>A0A370K5Z4</accession>
<protein>
    <submittedName>
        <fullName evidence="1">Uncharacterized protein</fullName>
    </submittedName>
</protein>
<dbReference type="OrthoDB" id="6997352at2"/>
<organism evidence="1 2">
    <name type="scientific">Dyella solisilvae</name>
    <dbReference type="NCBI Taxonomy" id="1920168"/>
    <lineage>
        <taxon>Bacteria</taxon>
        <taxon>Pseudomonadati</taxon>
        <taxon>Pseudomonadota</taxon>
        <taxon>Gammaproteobacteria</taxon>
        <taxon>Lysobacterales</taxon>
        <taxon>Rhodanobacteraceae</taxon>
        <taxon>Dyella</taxon>
    </lineage>
</organism>
<dbReference type="RefSeq" id="WP_114826292.1">
    <property type="nucleotide sequence ID" value="NZ_QQSY01000005.1"/>
</dbReference>
<keyword evidence="2" id="KW-1185">Reference proteome</keyword>
<gene>
    <name evidence="1" type="ORF">DVT68_16990</name>
</gene>
<name>A0A370K5Z4_9GAMM</name>
<evidence type="ECO:0000313" key="2">
    <source>
        <dbReference type="Proteomes" id="UP000254711"/>
    </source>
</evidence>
<dbReference type="Proteomes" id="UP000254711">
    <property type="component" value="Unassembled WGS sequence"/>
</dbReference>
<reference evidence="1 2" key="1">
    <citation type="submission" date="2018-07" db="EMBL/GenBank/DDBJ databases">
        <title>Dyella solisilvae sp. nov., isolated from the pine and broad-leaved mixed forest soil.</title>
        <authorList>
            <person name="Gao Z."/>
            <person name="Qiu L."/>
        </authorList>
    </citation>
    <scope>NUCLEOTIDE SEQUENCE [LARGE SCALE GENOMIC DNA]</scope>
    <source>
        <strain evidence="1 2">DHG54</strain>
    </source>
</reference>
<evidence type="ECO:0000313" key="1">
    <source>
        <dbReference type="EMBL" id="RDI97440.1"/>
    </source>
</evidence>
<sequence length="213" mass="24020">MADDPKVSRKEYFADHEISAASSCAFAREVKERMDAVTGEIVSRDNVQHFRHGGAWQHPANPDAVDGGMKTHSALTQTSFDEIINHDLGSIERALNQVTESMTQGFFESLYSLVSDSCTSVGNVVSARDGVPVWELLYEVFEKIELSVDRDGEVHMPQLHVGSEDFSNFNEKLKAAPPEFHQRFRELQTRKVEEARIREANRRSKFTRYGNAG</sequence>
<dbReference type="EMBL" id="QQSY01000005">
    <property type="protein sequence ID" value="RDI97440.1"/>
    <property type="molecule type" value="Genomic_DNA"/>
</dbReference>
<comment type="caution">
    <text evidence="1">The sequence shown here is derived from an EMBL/GenBank/DDBJ whole genome shotgun (WGS) entry which is preliminary data.</text>
</comment>
<dbReference type="AlphaFoldDB" id="A0A370K5Z4"/>